<evidence type="ECO:0000259" key="1">
    <source>
        <dbReference type="Pfam" id="PF13468"/>
    </source>
</evidence>
<organism evidence="2 3">
    <name type="scientific">Pseudohoeflea coraliihabitans</name>
    <dbReference type="NCBI Taxonomy" id="2860393"/>
    <lineage>
        <taxon>Bacteria</taxon>
        <taxon>Pseudomonadati</taxon>
        <taxon>Pseudomonadota</taxon>
        <taxon>Alphaproteobacteria</taxon>
        <taxon>Hyphomicrobiales</taxon>
        <taxon>Rhizobiaceae</taxon>
        <taxon>Pseudohoeflea</taxon>
    </lineage>
</organism>
<protein>
    <submittedName>
        <fullName evidence="2">VOC family protein</fullName>
    </submittedName>
</protein>
<dbReference type="Pfam" id="PF13468">
    <property type="entry name" value="Glyoxalase_3"/>
    <property type="match status" value="1"/>
</dbReference>
<dbReference type="InterPro" id="IPR025870">
    <property type="entry name" value="Glyoxalase-like_dom"/>
</dbReference>
<evidence type="ECO:0000313" key="3">
    <source>
        <dbReference type="Proteomes" id="UP001430804"/>
    </source>
</evidence>
<feature type="domain" description="Glyoxalase-like" evidence="1">
    <location>
        <begin position="15"/>
        <end position="206"/>
    </location>
</feature>
<comment type="caution">
    <text evidence="2">The sequence shown here is derived from an EMBL/GenBank/DDBJ whole genome shotgun (WGS) entry which is preliminary data.</text>
</comment>
<evidence type="ECO:0000313" key="2">
    <source>
        <dbReference type="EMBL" id="MBW3098473.1"/>
    </source>
</evidence>
<dbReference type="Proteomes" id="UP001430804">
    <property type="component" value="Unassembled WGS sequence"/>
</dbReference>
<gene>
    <name evidence="2" type="ORF">KY465_14410</name>
</gene>
<sequence length="302" mass="32641">MDTPTASRQRTARRLDHLVLPVADLATTRKRHTALGFQVAPDARHPFGTENACIFFGDGSYLEPLAIASREECEAAAIAGNVFVARDQAFRFRQGAEGLSALVVSSSDAGADHARFAANGQSGGEILTFTRPLERADGSTSHPRFELAFAADLRAPDFFGVAVERHAMPPAADNSFARHANGVTGISELVLSEPNPTDFQYFLQELADNREVDAHSFGIEIALQAAVINVMTPEGLENWFGTRRCAHGRGLRGRAVVFRVADLNATRSALANEDIPVREHAGRLIVDAAEGQGVLYAFEESR</sequence>
<accession>A0ABS6WR96</accession>
<reference evidence="2" key="1">
    <citation type="submission" date="2021-07" db="EMBL/GenBank/DDBJ databases">
        <title>Pseudohoeflea marina sp. nov. a polyhydroxyalcanoate-producing bacterium.</title>
        <authorList>
            <person name="Zheng W."/>
            <person name="Yu S."/>
            <person name="Huang Y."/>
        </authorList>
    </citation>
    <scope>NUCLEOTIDE SEQUENCE</scope>
    <source>
        <strain evidence="2">DP4N28-3</strain>
    </source>
</reference>
<proteinExistence type="predicted"/>
<dbReference type="EMBL" id="JAHWQX010000003">
    <property type="protein sequence ID" value="MBW3098473.1"/>
    <property type="molecule type" value="Genomic_DNA"/>
</dbReference>
<name>A0ABS6WR96_9HYPH</name>
<keyword evidence="3" id="KW-1185">Reference proteome</keyword>
<dbReference type="RefSeq" id="WP_219202523.1">
    <property type="nucleotide sequence ID" value="NZ_JAHWQX010000003.1"/>
</dbReference>